<dbReference type="GO" id="GO:0046872">
    <property type="term" value="F:metal ion binding"/>
    <property type="evidence" value="ECO:0007669"/>
    <property type="project" value="UniProtKB-KW"/>
</dbReference>
<comment type="caution">
    <text evidence="6">The sequence shown here is derived from an EMBL/GenBank/DDBJ whole genome shotgun (WGS) entry which is preliminary data.</text>
</comment>
<organism evidence="6 7">
    <name type="scientific">Halocatena marina</name>
    <dbReference type="NCBI Taxonomy" id="2934937"/>
    <lineage>
        <taxon>Archaea</taxon>
        <taxon>Methanobacteriati</taxon>
        <taxon>Methanobacteriota</taxon>
        <taxon>Stenosarchaea group</taxon>
        <taxon>Halobacteria</taxon>
        <taxon>Halobacteriales</taxon>
        <taxon>Natronomonadaceae</taxon>
        <taxon>Halocatena</taxon>
    </lineage>
</organism>
<gene>
    <name evidence="6" type="ORF">ACFQL7_17880</name>
</gene>
<evidence type="ECO:0000256" key="4">
    <source>
        <dbReference type="ARBA" id="ARBA00022801"/>
    </source>
</evidence>
<evidence type="ECO:0000256" key="5">
    <source>
        <dbReference type="ARBA" id="ARBA00022842"/>
    </source>
</evidence>
<evidence type="ECO:0000313" key="7">
    <source>
        <dbReference type="Proteomes" id="UP001596417"/>
    </source>
</evidence>
<comment type="similarity">
    <text evidence="2">Belongs to the HAD-like hydrolase superfamily.</text>
</comment>
<dbReference type="Proteomes" id="UP001596417">
    <property type="component" value="Unassembled WGS sequence"/>
</dbReference>
<dbReference type="InterPro" id="IPR036412">
    <property type="entry name" value="HAD-like_sf"/>
</dbReference>
<evidence type="ECO:0000256" key="3">
    <source>
        <dbReference type="ARBA" id="ARBA00022723"/>
    </source>
</evidence>
<dbReference type="InterPro" id="IPR023214">
    <property type="entry name" value="HAD_sf"/>
</dbReference>
<keyword evidence="5" id="KW-0460">Magnesium</keyword>
<dbReference type="NCBIfam" id="TIGR01549">
    <property type="entry name" value="HAD-SF-IA-v1"/>
    <property type="match status" value="1"/>
</dbReference>
<dbReference type="PANTHER" id="PTHR46470:SF2">
    <property type="entry name" value="GLYCERALDEHYDE 3-PHOSPHATE PHOSPHATASE"/>
    <property type="match status" value="1"/>
</dbReference>
<dbReference type="SUPFAM" id="SSF56784">
    <property type="entry name" value="HAD-like"/>
    <property type="match status" value="1"/>
</dbReference>
<keyword evidence="7" id="KW-1185">Reference proteome</keyword>
<dbReference type="RefSeq" id="WP_390206204.1">
    <property type="nucleotide sequence ID" value="NZ_JBHSZC010000001.1"/>
</dbReference>
<sequence length="125" mass="13488">MLETFASDYRLGLVTNGPRETQQLKLDALDITDAFDTTIFSEPGRPVKPDTEPFERALTLLDASPQTSVHVGNSIRSDVAGANAAGLHSVWVPRPASIVDREQTSVIPDETIETLSQLPAVVSES</sequence>
<dbReference type="Pfam" id="PF13419">
    <property type="entry name" value="HAD_2"/>
    <property type="match status" value="1"/>
</dbReference>
<dbReference type="PANTHER" id="PTHR46470">
    <property type="entry name" value="N-ACYLNEURAMINATE-9-PHOSPHATASE"/>
    <property type="match status" value="1"/>
</dbReference>
<dbReference type="GO" id="GO:0016787">
    <property type="term" value="F:hydrolase activity"/>
    <property type="evidence" value="ECO:0007669"/>
    <property type="project" value="UniProtKB-KW"/>
</dbReference>
<keyword evidence="4 6" id="KW-0378">Hydrolase</keyword>
<dbReference type="InterPro" id="IPR041492">
    <property type="entry name" value="HAD_2"/>
</dbReference>
<dbReference type="EMBL" id="JBHTAX010000001">
    <property type="protein sequence ID" value="MFC7191485.1"/>
    <property type="molecule type" value="Genomic_DNA"/>
</dbReference>
<accession>A0ABD5YVI0</accession>
<dbReference type="InterPro" id="IPR006439">
    <property type="entry name" value="HAD-SF_hydro_IA"/>
</dbReference>
<keyword evidence="3" id="KW-0479">Metal-binding</keyword>
<evidence type="ECO:0000256" key="2">
    <source>
        <dbReference type="ARBA" id="ARBA00007958"/>
    </source>
</evidence>
<comment type="cofactor">
    <cofactor evidence="1">
        <name>Mg(2+)</name>
        <dbReference type="ChEBI" id="CHEBI:18420"/>
    </cofactor>
</comment>
<dbReference type="GO" id="GO:0044281">
    <property type="term" value="P:small molecule metabolic process"/>
    <property type="evidence" value="ECO:0007669"/>
    <property type="project" value="UniProtKB-ARBA"/>
</dbReference>
<name>A0ABD5YVI0_9EURY</name>
<proteinExistence type="inferred from homology"/>
<dbReference type="AlphaFoldDB" id="A0ABD5YVI0"/>
<dbReference type="EC" id="3.1.3.-" evidence="6"/>
<protein>
    <submittedName>
        <fullName evidence="6">HAD family hydrolase</fullName>
        <ecNumber evidence="6">3.1.3.-</ecNumber>
    </submittedName>
</protein>
<evidence type="ECO:0000313" key="6">
    <source>
        <dbReference type="EMBL" id="MFC7191485.1"/>
    </source>
</evidence>
<dbReference type="Gene3D" id="3.40.50.1000">
    <property type="entry name" value="HAD superfamily/HAD-like"/>
    <property type="match status" value="1"/>
</dbReference>
<dbReference type="InterPro" id="IPR051400">
    <property type="entry name" value="HAD-like_hydrolase"/>
</dbReference>
<evidence type="ECO:0000256" key="1">
    <source>
        <dbReference type="ARBA" id="ARBA00001946"/>
    </source>
</evidence>
<reference evidence="6 7" key="1">
    <citation type="journal article" date="2019" name="Int. J. Syst. Evol. Microbiol.">
        <title>The Global Catalogue of Microorganisms (GCM) 10K type strain sequencing project: providing services to taxonomists for standard genome sequencing and annotation.</title>
        <authorList>
            <consortium name="The Broad Institute Genomics Platform"/>
            <consortium name="The Broad Institute Genome Sequencing Center for Infectious Disease"/>
            <person name="Wu L."/>
            <person name="Ma J."/>
        </authorList>
    </citation>
    <scope>NUCLEOTIDE SEQUENCE [LARGE SCALE GENOMIC DNA]</scope>
    <source>
        <strain evidence="6 7">RDMS1</strain>
    </source>
</reference>